<proteinExistence type="predicted"/>
<dbReference type="EMBL" id="JAHRIP010077605">
    <property type="protein sequence ID" value="MEQ2311843.1"/>
    <property type="molecule type" value="Genomic_DNA"/>
</dbReference>
<name>A0ABV1A007_9TELE</name>
<accession>A0ABV1A007</accession>
<sequence>MDSCKGVFSLTAISANSSPHSRAVARLTFRQQFVWPTGDNAALAPLRHQIRGASICCLPVSTQHEASDGALFMKSLTTLPAITRDGTSLESTTTYSRSSIWITVAFSGTSVYPGPSSRTCLSEPGRLCLLSACCFTRGRLSIRREREHRCSTLPSSSLEYKRSRLSACQCRALTNYGKPNWPKLLAPMPKDHRETYLLVSSFTGDLLVLAPVPICLLTKNQASKIPRTTSQIKSKLTASKLRHS</sequence>
<dbReference type="Proteomes" id="UP001469553">
    <property type="component" value="Unassembled WGS sequence"/>
</dbReference>
<reference evidence="1 2" key="1">
    <citation type="submission" date="2021-06" db="EMBL/GenBank/DDBJ databases">
        <authorList>
            <person name="Palmer J.M."/>
        </authorList>
    </citation>
    <scope>NUCLEOTIDE SEQUENCE [LARGE SCALE GENOMIC DNA]</scope>
    <source>
        <strain evidence="1 2">AS_MEX2019</strain>
        <tissue evidence="1">Muscle</tissue>
    </source>
</reference>
<comment type="caution">
    <text evidence="1">The sequence shown here is derived from an EMBL/GenBank/DDBJ whole genome shotgun (WGS) entry which is preliminary data.</text>
</comment>
<evidence type="ECO:0000313" key="1">
    <source>
        <dbReference type="EMBL" id="MEQ2311843.1"/>
    </source>
</evidence>
<organism evidence="1 2">
    <name type="scientific">Ameca splendens</name>
    <dbReference type="NCBI Taxonomy" id="208324"/>
    <lineage>
        <taxon>Eukaryota</taxon>
        <taxon>Metazoa</taxon>
        <taxon>Chordata</taxon>
        <taxon>Craniata</taxon>
        <taxon>Vertebrata</taxon>
        <taxon>Euteleostomi</taxon>
        <taxon>Actinopterygii</taxon>
        <taxon>Neopterygii</taxon>
        <taxon>Teleostei</taxon>
        <taxon>Neoteleostei</taxon>
        <taxon>Acanthomorphata</taxon>
        <taxon>Ovalentaria</taxon>
        <taxon>Atherinomorphae</taxon>
        <taxon>Cyprinodontiformes</taxon>
        <taxon>Goodeidae</taxon>
        <taxon>Ameca</taxon>
    </lineage>
</organism>
<protein>
    <submittedName>
        <fullName evidence="1">Uncharacterized protein</fullName>
    </submittedName>
</protein>
<evidence type="ECO:0000313" key="2">
    <source>
        <dbReference type="Proteomes" id="UP001469553"/>
    </source>
</evidence>
<keyword evidence="2" id="KW-1185">Reference proteome</keyword>
<gene>
    <name evidence="1" type="ORF">AMECASPLE_024679</name>
</gene>